<evidence type="ECO:0000313" key="2">
    <source>
        <dbReference type="Proteomes" id="UP000003299"/>
    </source>
</evidence>
<comment type="caution">
    <text evidence="1">The sequence shown here is derived from an EMBL/GenBank/DDBJ whole genome shotgun (WGS) entry which is preliminary data.</text>
</comment>
<name>F0BCU0_9XANT</name>
<gene>
    <name evidence="1" type="ORF">XVE_1918</name>
</gene>
<dbReference type="GO" id="GO:0003677">
    <property type="term" value="F:DNA binding"/>
    <property type="evidence" value="ECO:0007669"/>
    <property type="project" value="InterPro"/>
</dbReference>
<dbReference type="RefSeq" id="WP_005991725.1">
    <property type="nucleotide sequence ID" value="NZ_CP018725.1"/>
</dbReference>
<dbReference type="GeneID" id="300796763"/>
<protein>
    <submittedName>
        <fullName evidence="1">Uncharacterized protein</fullName>
    </submittedName>
</protein>
<dbReference type="KEGG" id="xve:BJD12_01955"/>
<dbReference type="Gene3D" id="1.10.260.40">
    <property type="entry name" value="lambda repressor-like DNA-binding domains"/>
    <property type="match status" value="1"/>
</dbReference>
<dbReference type="eggNOG" id="COG2944">
    <property type="taxonomic scope" value="Bacteria"/>
</dbReference>
<dbReference type="Pfam" id="PF12375">
    <property type="entry name" value="DUF3653"/>
    <property type="match status" value="1"/>
</dbReference>
<organism evidence="1 2">
    <name type="scientific">Xanthomonas vesicatoria ATCC 35937</name>
    <dbReference type="NCBI Taxonomy" id="925775"/>
    <lineage>
        <taxon>Bacteria</taxon>
        <taxon>Pseudomonadati</taxon>
        <taxon>Pseudomonadota</taxon>
        <taxon>Gammaproteobacteria</taxon>
        <taxon>Lysobacterales</taxon>
        <taxon>Lysobacteraceae</taxon>
        <taxon>Xanthomonas</taxon>
    </lineage>
</organism>
<dbReference type="InterPro" id="IPR010982">
    <property type="entry name" value="Lambda_DNA-bd_dom_sf"/>
</dbReference>
<dbReference type="AlphaFoldDB" id="F0BCU0"/>
<reference evidence="1 2" key="1">
    <citation type="journal article" date="2011" name="BMC Genomics">
        <title>Comparative genomics reveals diversity among xanthomonads infecting tomato and pepper.</title>
        <authorList>
            <person name="Potnis N."/>
            <person name="Krasileva K."/>
            <person name="Chow V."/>
            <person name="Almeida N.F."/>
            <person name="Patil P.B."/>
            <person name="Ryan R.P."/>
            <person name="Sharlach M."/>
            <person name="Behlau F."/>
            <person name="Dow J.M."/>
            <person name="Momol M.T."/>
            <person name="White F.F."/>
            <person name="Preston J.F."/>
            <person name="Vinatzer B.A."/>
            <person name="Koebnik R."/>
            <person name="Setubal J.C."/>
            <person name="Norman D.J."/>
            <person name="Staskawicz B.J."/>
            <person name="Jones J.B."/>
        </authorList>
    </citation>
    <scope>NUCLEOTIDE SEQUENCE [LARGE SCALE GENOMIC DNA]</scope>
    <source>
        <strain evidence="1 2">ATCC 35937</strain>
    </source>
</reference>
<proteinExistence type="predicted"/>
<dbReference type="InterPro" id="IPR021077">
    <property type="entry name" value="Phage_phi-Lf_Orf112"/>
</dbReference>
<dbReference type="NCBIfam" id="NF040522">
    <property type="entry name" value="VC1465_fam"/>
    <property type="match status" value="1"/>
</dbReference>
<sequence>MLQLTVQACADLLRVSVRTVSNWEAARSQIPYTAYKLMRVLRGTKLLGPTWSGFQIRGGVLITPEGRELRSTDLAWWSLLVLQAQEFQNERARLRDAKPVHLATAMASHCRAPKWLLKPSVSTKCRQSVDTSGTFSPAGPVNKTSVVLDRRHTFAAAAGRSSVGPSSNTCQKSERRHA</sequence>
<accession>F0BCU0</accession>
<dbReference type="EMBL" id="AEQV01000056">
    <property type="protein sequence ID" value="EGD09757.1"/>
    <property type="molecule type" value="Genomic_DNA"/>
</dbReference>
<dbReference type="Proteomes" id="UP000003299">
    <property type="component" value="Unassembled WGS sequence"/>
</dbReference>
<evidence type="ECO:0000313" key="1">
    <source>
        <dbReference type="EMBL" id="EGD09757.1"/>
    </source>
</evidence>